<organism evidence="3 4">
    <name type="scientific">Actinoallomurus acaciae</name>
    <dbReference type="NCBI Taxonomy" id="502577"/>
    <lineage>
        <taxon>Bacteria</taxon>
        <taxon>Bacillati</taxon>
        <taxon>Actinomycetota</taxon>
        <taxon>Actinomycetes</taxon>
        <taxon>Streptosporangiales</taxon>
        <taxon>Thermomonosporaceae</taxon>
        <taxon>Actinoallomurus</taxon>
    </lineage>
</organism>
<dbReference type="InterPro" id="IPR016035">
    <property type="entry name" value="Acyl_Trfase/lysoPLipase"/>
</dbReference>
<dbReference type="InterPro" id="IPR001227">
    <property type="entry name" value="Ac_transferase_dom_sf"/>
</dbReference>
<name>A0ABV5YGD4_9ACTN</name>
<gene>
    <name evidence="3" type="ORF">ACFFNX_18110</name>
</gene>
<protein>
    <submittedName>
        <fullName evidence="3">Acyltransferase domain-containing protein</fullName>
    </submittedName>
</protein>
<dbReference type="EMBL" id="JBHLZP010000121">
    <property type="protein sequence ID" value="MFB9834100.1"/>
    <property type="molecule type" value="Genomic_DNA"/>
</dbReference>
<dbReference type="GO" id="GO:0016746">
    <property type="term" value="F:acyltransferase activity"/>
    <property type="evidence" value="ECO:0007669"/>
    <property type="project" value="UniProtKB-KW"/>
</dbReference>
<dbReference type="Proteomes" id="UP001589627">
    <property type="component" value="Unassembled WGS sequence"/>
</dbReference>
<keyword evidence="4" id="KW-1185">Reference proteome</keyword>
<dbReference type="RefSeq" id="WP_378203034.1">
    <property type="nucleotide sequence ID" value="NZ_JBHLZP010000121.1"/>
</dbReference>
<dbReference type="Gene3D" id="3.40.366.10">
    <property type="entry name" value="Malonyl-Coenzyme A Acyl Carrier Protein, domain 2"/>
    <property type="match status" value="1"/>
</dbReference>
<evidence type="ECO:0000313" key="4">
    <source>
        <dbReference type="Proteomes" id="UP001589627"/>
    </source>
</evidence>
<proteinExistence type="predicted"/>
<dbReference type="InterPro" id="IPR050091">
    <property type="entry name" value="PKS_NRPS_Biosynth_Enz"/>
</dbReference>
<evidence type="ECO:0000313" key="3">
    <source>
        <dbReference type="EMBL" id="MFB9834100.1"/>
    </source>
</evidence>
<dbReference type="Pfam" id="PF00698">
    <property type="entry name" value="Acyl_transf_1"/>
    <property type="match status" value="1"/>
</dbReference>
<evidence type="ECO:0000256" key="1">
    <source>
        <dbReference type="ARBA" id="ARBA00022679"/>
    </source>
</evidence>
<accession>A0ABV5YGD4</accession>
<keyword evidence="1" id="KW-0808">Transferase</keyword>
<comment type="caution">
    <text evidence="3">The sequence shown here is derived from an EMBL/GenBank/DDBJ whole genome shotgun (WGS) entry which is preliminary data.</text>
</comment>
<dbReference type="PANTHER" id="PTHR43775:SF51">
    <property type="entry name" value="INACTIVE PHENOLPHTHIOCEROL SYNTHESIS POLYKETIDE SYNTHASE TYPE I PKS1-RELATED"/>
    <property type="match status" value="1"/>
</dbReference>
<feature type="domain" description="Malonyl-CoA:ACP transacylase (MAT)" evidence="2">
    <location>
        <begin position="1"/>
        <end position="114"/>
    </location>
</feature>
<dbReference type="SUPFAM" id="SSF52151">
    <property type="entry name" value="FabD/lysophospholipase-like"/>
    <property type="match status" value="1"/>
</dbReference>
<feature type="non-terminal residue" evidence="3">
    <location>
        <position position="114"/>
    </location>
</feature>
<dbReference type="SMART" id="SM00827">
    <property type="entry name" value="PKS_AT"/>
    <property type="match status" value="1"/>
</dbReference>
<evidence type="ECO:0000259" key="2">
    <source>
        <dbReference type="SMART" id="SM00827"/>
    </source>
</evidence>
<reference evidence="3 4" key="1">
    <citation type="submission" date="2024-09" db="EMBL/GenBank/DDBJ databases">
        <authorList>
            <person name="Sun Q."/>
            <person name="Mori K."/>
        </authorList>
    </citation>
    <scope>NUCLEOTIDE SEQUENCE [LARGE SCALE GENOMIC DNA]</scope>
    <source>
        <strain evidence="3 4">TBRC 0563</strain>
    </source>
</reference>
<sequence>MAAIEATPDELAESLSEYQGQATLAAVNGPKAVVVSGNQDAVLAIAAHWATQGRRTRQLTVSHAFHSPHMDTITEELTQAAAKITVQPPRIPLISCLTGDFIDIEQLSTPDYWA</sequence>
<dbReference type="InterPro" id="IPR014043">
    <property type="entry name" value="Acyl_transferase_dom"/>
</dbReference>
<keyword evidence="3" id="KW-0012">Acyltransferase</keyword>
<dbReference type="PANTHER" id="PTHR43775">
    <property type="entry name" value="FATTY ACID SYNTHASE"/>
    <property type="match status" value="1"/>
</dbReference>